<dbReference type="EMBL" id="CGCX01000080">
    <property type="protein sequence ID" value="CFR66655.1"/>
    <property type="molecule type" value="Genomic_DNA"/>
</dbReference>
<dbReference type="Proteomes" id="UP000046680">
    <property type="component" value="Unassembled WGS sequence"/>
</dbReference>
<proteinExistence type="predicted"/>
<reference evidence="1 2" key="1">
    <citation type="submission" date="2015-03" db="EMBL/GenBank/DDBJ databases">
        <authorList>
            <consortium name="Pathogen Informatics"/>
        </authorList>
    </citation>
    <scope>NUCLEOTIDE SEQUENCE [LARGE SCALE GENOMIC DNA]</scope>
    <source>
        <strain evidence="1 2">C09601061</strain>
    </source>
</reference>
<organism evidence="1 2">
    <name type="scientific">Mycobacterium tuberculosis</name>
    <dbReference type="NCBI Taxonomy" id="1773"/>
    <lineage>
        <taxon>Bacteria</taxon>
        <taxon>Bacillati</taxon>
        <taxon>Actinomycetota</taxon>
        <taxon>Actinomycetes</taxon>
        <taxon>Mycobacteriales</taxon>
        <taxon>Mycobacteriaceae</taxon>
        <taxon>Mycobacterium</taxon>
        <taxon>Mycobacterium tuberculosis complex</taxon>
    </lineage>
</organism>
<name>A0A654TWX1_MYCTX</name>
<accession>A0A654TWX1</accession>
<dbReference type="AlphaFoldDB" id="A0A654TWX1"/>
<protein>
    <submittedName>
        <fullName evidence="1">Uncharacterized protein</fullName>
    </submittedName>
</protein>
<evidence type="ECO:0000313" key="2">
    <source>
        <dbReference type="Proteomes" id="UP000046680"/>
    </source>
</evidence>
<gene>
    <name evidence="1" type="ORF">ERS007657_00386</name>
</gene>
<evidence type="ECO:0000313" key="1">
    <source>
        <dbReference type="EMBL" id="CFR66655.1"/>
    </source>
</evidence>
<sequence length="286" mass="30041">MADHVEVQVLDVVEGGQNVPAFPAHVAELVAQLIFGCHAGVVVFGAEDEQEHGAVAAQREPRQLSVDGVVEDIAALVAGPVAVDHAGRDLAAQVVLEIPLRPEDQPAHVGVQSVGTDDQVEIARGGPFEGEPDAVAVLVDGGDAVVEDRFHLVFDRRVDRGGEIAARQAGEVVADHAAKDVDAQVGFDLAGGTDGADVFHVVTRRCDLVRDAHSFGHLVADAPEVDHVAAGAELRRPLDHCRGVAGALQPVGERRSCHAGTANRYFHTAIVLFGNSLEQDRSLVAP</sequence>